<proteinExistence type="predicted"/>
<feature type="transmembrane region" description="Helical" evidence="1">
    <location>
        <begin position="12"/>
        <end position="31"/>
    </location>
</feature>
<sequence length="205" mass="23259">MKEHLIRSLNHAQLMLYTFVSGLFYFIFFSIGVTLGAGLSITIVGIPILVHVLQTAPKFVRLDARIVEKYTSVSLTHSQSNEEHFHYNETQRDSWEQMKETLTNPGYWIMISMFLYKLVIGMGSLILSVLLYVAPLTLLSAPLLYKIIPYHVFSISIETLPAALAVSGLGCLWLVVSMQVSNTFAKYLVNLTRRMIEVGYVYKTK</sequence>
<feature type="domain" description="Putative sensor" evidence="2">
    <location>
        <begin position="16"/>
        <end position="195"/>
    </location>
</feature>
<protein>
    <submittedName>
        <fullName evidence="3">Sensor domain-containing protein</fullName>
    </submittedName>
</protein>
<organism evidence="3 4">
    <name type="scientific">Paenibacillus arenosi</name>
    <dbReference type="NCBI Taxonomy" id="2774142"/>
    <lineage>
        <taxon>Bacteria</taxon>
        <taxon>Bacillati</taxon>
        <taxon>Bacillota</taxon>
        <taxon>Bacilli</taxon>
        <taxon>Bacillales</taxon>
        <taxon>Paenibacillaceae</taxon>
        <taxon>Paenibacillus</taxon>
    </lineage>
</organism>
<dbReference type="RefSeq" id="WP_192025770.1">
    <property type="nucleotide sequence ID" value="NZ_JACYTN010000011.1"/>
</dbReference>
<dbReference type="Pfam" id="PF13796">
    <property type="entry name" value="Sensor"/>
    <property type="match status" value="1"/>
</dbReference>
<keyword evidence="1" id="KW-0812">Transmembrane</keyword>
<dbReference type="EMBL" id="JACYTN010000011">
    <property type="protein sequence ID" value="MBD8499435.1"/>
    <property type="molecule type" value="Genomic_DNA"/>
</dbReference>
<dbReference type="Proteomes" id="UP000634529">
    <property type="component" value="Unassembled WGS sequence"/>
</dbReference>
<feature type="transmembrane region" description="Helical" evidence="1">
    <location>
        <begin position="153"/>
        <end position="176"/>
    </location>
</feature>
<feature type="transmembrane region" description="Helical" evidence="1">
    <location>
        <begin position="107"/>
        <end position="133"/>
    </location>
</feature>
<keyword evidence="1" id="KW-0472">Membrane</keyword>
<accession>A0ABR9AZ65</accession>
<keyword evidence="4" id="KW-1185">Reference proteome</keyword>
<feature type="transmembrane region" description="Helical" evidence="1">
    <location>
        <begin position="37"/>
        <end position="56"/>
    </location>
</feature>
<comment type="caution">
    <text evidence="3">The sequence shown here is derived from an EMBL/GenBank/DDBJ whole genome shotgun (WGS) entry which is preliminary data.</text>
</comment>
<dbReference type="InterPro" id="IPR025828">
    <property type="entry name" value="Put_sensor_dom"/>
</dbReference>
<gene>
    <name evidence="3" type="ORF">IFO66_14155</name>
</gene>
<keyword evidence="1" id="KW-1133">Transmembrane helix</keyword>
<evidence type="ECO:0000313" key="4">
    <source>
        <dbReference type="Proteomes" id="UP000634529"/>
    </source>
</evidence>
<evidence type="ECO:0000256" key="1">
    <source>
        <dbReference type="SAM" id="Phobius"/>
    </source>
</evidence>
<reference evidence="3 4" key="1">
    <citation type="submission" date="2020-09" db="EMBL/GenBank/DDBJ databases">
        <title>Paenibacillus sp. CAU 1523 isolated from sand of Haeundae Beach.</title>
        <authorList>
            <person name="Kim W."/>
        </authorList>
    </citation>
    <scope>NUCLEOTIDE SEQUENCE [LARGE SCALE GENOMIC DNA]</scope>
    <source>
        <strain evidence="3 4">CAU 1523</strain>
    </source>
</reference>
<name>A0ABR9AZ65_9BACL</name>
<evidence type="ECO:0000313" key="3">
    <source>
        <dbReference type="EMBL" id="MBD8499435.1"/>
    </source>
</evidence>
<evidence type="ECO:0000259" key="2">
    <source>
        <dbReference type="Pfam" id="PF13796"/>
    </source>
</evidence>